<protein>
    <recommendedName>
        <fullName evidence="2">Basal-body rod modification protein FlgD</fullName>
    </recommendedName>
</protein>
<accession>A0A1M7ZE57</accession>
<feature type="compositionally biased region" description="Low complexity" evidence="5">
    <location>
        <begin position="8"/>
        <end position="26"/>
    </location>
</feature>
<evidence type="ECO:0000256" key="4">
    <source>
        <dbReference type="ARBA" id="ARBA00024746"/>
    </source>
</evidence>
<keyword evidence="6" id="KW-0282">Flagellum</keyword>
<evidence type="ECO:0000256" key="1">
    <source>
        <dbReference type="ARBA" id="ARBA00010577"/>
    </source>
</evidence>
<sequence>MSGLTVNSTTATTSTATSSSSSAAGTSASTLDYDAFLKLLIAQMKNQDPTNPMDSSEYIAQLATFSQVEQTMKTNTKLDSLLTSSAISQAEGLVGRTVSSDDGKVSGEVKSIKITDDGPLATLSTGDKLLITSGVTVA</sequence>
<dbReference type="EMBL" id="FRXO01000002">
    <property type="protein sequence ID" value="SHO63211.1"/>
    <property type="molecule type" value="Genomic_DNA"/>
</dbReference>
<keyword evidence="6" id="KW-0966">Cell projection</keyword>
<dbReference type="NCBIfam" id="NF004670">
    <property type="entry name" value="PRK06009.1"/>
    <property type="match status" value="1"/>
</dbReference>
<dbReference type="OrthoDB" id="9785233at2"/>
<dbReference type="RefSeq" id="WP_073626727.1">
    <property type="nucleotide sequence ID" value="NZ_FRXO01000002.1"/>
</dbReference>
<evidence type="ECO:0000256" key="3">
    <source>
        <dbReference type="ARBA" id="ARBA00022795"/>
    </source>
</evidence>
<comment type="function">
    <text evidence="4">Required for flagellar hook formation. May act as a scaffolding protein.</text>
</comment>
<comment type="similarity">
    <text evidence="1">Belongs to the FlgD family.</text>
</comment>
<gene>
    <name evidence="6" type="ORF">SAMN02745172_01308</name>
</gene>
<evidence type="ECO:0000313" key="7">
    <source>
        <dbReference type="Proteomes" id="UP000186406"/>
    </source>
</evidence>
<dbReference type="STRING" id="1123029.SAMN02745172_01308"/>
<name>A0A1M7ZE57_9HYPH</name>
<dbReference type="AlphaFoldDB" id="A0A1M7ZE57"/>
<dbReference type="Pfam" id="PF03963">
    <property type="entry name" value="FlgD"/>
    <property type="match status" value="1"/>
</dbReference>
<reference evidence="6 7" key="1">
    <citation type="submission" date="2016-12" db="EMBL/GenBank/DDBJ databases">
        <authorList>
            <person name="Song W.-J."/>
            <person name="Kurnit D.M."/>
        </authorList>
    </citation>
    <scope>NUCLEOTIDE SEQUENCE [LARGE SCALE GENOMIC DNA]</scope>
    <source>
        <strain evidence="6 7">DSM 19599</strain>
    </source>
</reference>
<dbReference type="InterPro" id="IPR005648">
    <property type="entry name" value="FlgD"/>
</dbReference>
<keyword evidence="6" id="KW-0969">Cilium</keyword>
<dbReference type="Proteomes" id="UP000186406">
    <property type="component" value="Unassembled WGS sequence"/>
</dbReference>
<keyword evidence="7" id="KW-1185">Reference proteome</keyword>
<proteinExistence type="inferred from homology"/>
<evidence type="ECO:0000256" key="5">
    <source>
        <dbReference type="SAM" id="MobiDB-lite"/>
    </source>
</evidence>
<feature type="region of interest" description="Disordered" evidence="5">
    <location>
        <begin position="1"/>
        <end position="26"/>
    </location>
</feature>
<organism evidence="6 7">
    <name type="scientific">Pseudoxanthobacter soli DSM 19599</name>
    <dbReference type="NCBI Taxonomy" id="1123029"/>
    <lineage>
        <taxon>Bacteria</taxon>
        <taxon>Pseudomonadati</taxon>
        <taxon>Pseudomonadota</taxon>
        <taxon>Alphaproteobacteria</taxon>
        <taxon>Hyphomicrobiales</taxon>
        <taxon>Segnochrobactraceae</taxon>
        <taxon>Pseudoxanthobacter</taxon>
    </lineage>
</organism>
<keyword evidence="3" id="KW-1005">Bacterial flagellum biogenesis</keyword>
<dbReference type="GO" id="GO:0044781">
    <property type="term" value="P:bacterial-type flagellum organization"/>
    <property type="evidence" value="ECO:0007669"/>
    <property type="project" value="UniProtKB-KW"/>
</dbReference>
<evidence type="ECO:0000313" key="6">
    <source>
        <dbReference type="EMBL" id="SHO63211.1"/>
    </source>
</evidence>
<evidence type="ECO:0000256" key="2">
    <source>
        <dbReference type="ARBA" id="ARBA00016013"/>
    </source>
</evidence>